<sequence>MAVTFFVPVGSLRAEGPTVLDMEAAVKMGLERNQSLQAVREQVKGREYGTKSARGAFGPSLSSSYGYTRLDERPESRVPTGDPQEPFRTRHGSRDRWELNINIHQPLFTGFNLLSTYEKSKLAHEQSKSQLSRAELELVLEIQTSFLDLLAARESVRVAEDSLTRLNSHLDVSRSFYDVGLVPRQHVLEAKVDVSEAEQELISARNRVDTLESRLNMLLGLPRNMEVVYEGRLEFVPFTLDLDESRDRALQNRPDIFIADKSIQMALQDERITASDMYPHVGATFDVFRRGDDPTVSGSAMEDRSEWRAGVQMQWTLFEWGRTYYAREQARQETRQLVAEYEDLLQNVSFEVKSDYLLIQESRQRIKVARQGLEEAKESYRMAQARYEAQVGTSTQVLDAQANLTAAEARLINAESDFLKAVASIYRAMGEKNISLRAN</sequence>
<accession>D6SRZ2</accession>
<proteinExistence type="inferred from homology"/>
<evidence type="ECO:0000256" key="8">
    <source>
        <dbReference type="SAM" id="Coils"/>
    </source>
</evidence>
<evidence type="ECO:0000256" key="2">
    <source>
        <dbReference type="ARBA" id="ARBA00007613"/>
    </source>
</evidence>
<dbReference type="InterPro" id="IPR051906">
    <property type="entry name" value="TolC-like"/>
</dbReference>
<evidence type="ECO:0000256" key="3">
    <source>
        <dbReference type="ARBA" id="ARBA00022448"/>
    </source>
</evidence>
<dbReference type="EMBL" id="ACJN02000003">
    <property type="protein sequence ID" value="EFI33458.1"/>
    <property type="molecule type" value="Genomic_DNA"/>
</dbReference>
<dbReference type="GO" id="GO:0009279">
    <property type="term" value="C:cell outer membrane"/>
    <property type="evidence" value="ECO:0007669"/>
    <property type="project" value="UniProtKB-SubCell"/>
</dbReference>
<evidence type="ECO:0000256" key="5">
    <source>
        <dbReference type="ARBA" id="ARBA00022692"/>
    </source>
</evidence>
<comment type="similarity">
    <text evidence="2">Belongs to the outer membrane factor (OMF) (TC 1.B.17) family.</text>
</comment>
<evidence type="ECO:0000256" key="4">
    <source>
        <dbReference type="ARBA" id="ARBA00022452"/>
    </source>
</evidence>
<evidence type="ECO:0000256" key="1">
    <source>
        <dbReference type="ARBA" id="ARBA00004442"/>
    </source>
</evidence>
<keyword evidence="5" id="KW-0812">Transmembrane</keyword>
<keyword evidence="4" id="KW-1134">Transmembrane beta strand</keyword>
<evidence type="ECO:0000256" key="7">
    <source>
        <dbReference type="ARBA" id="ARBA00023237"/>
    </source>
</evidence>
<dbReference type="Pfam" id="PF02321">
    <property type="entry name" value="OEP"/>
    <property type="match status" value="2"/>
</dbReference>
<keyword evidence="3" id="KW-0813">Transport</keyword>
<feature type="coiled-coil region" evidence="8">
    <location>
        <begin position="327"/>
        <end position="417"/>
    </location>
</feature>
<evidence type="ECO:0000256" key="9">
    <source>
        <dbReference type="SAM" id="MobiDB-lite"/>
    </source>
</evidence>
<dbReference type="eggNOG" id="COG1538">
    <property type="taxonomic scope" value="Bacteria"/>
</dbReference>
<keyword evidence="8" id="KW-0175">Coiled coil</keyword>
<name>D6SRZ2_9BACT</name>
<dbReference type="Proteomes" id="UP000005496">
    <property type="component" value="Unassembled WGS sequence"/>
</dbReference>
<comment type="caution">
    <text evidence="10">The sequence shown here is derived from an EMBL/GenBank/DDBJ whole genome shotgun (WGS) entry which is preliminary data.</text>
</comment>
<dbReference type="GO" id="GO:0015562">
    <property type="term" value="F:efflux transmembrane transporter activity"/>
    <property type="evidence" value="ECO:0007669"/>
    <property type="project" value="InterPro"/>
</dbReference>
<dbReference type="InterPro" id="IPR003423">
    <property type="entry name" value="OMP_efflux"/>
</dbReference>
<keyword evidence="7" id="KW-0998">Cell outer membrane</keyword>
<dbReference type="PANTHER" id="PTHR30026">
    <property type="entry name" value="OUTER MEMBRANE PROTEIN TOLC"/>
    <property type="match status" value="1"/>
</dbReference>
<feature type="coiled-coil region" evidence="8">
    <location>
        <begin position="187"/>
        <end position="214"/>
    </location>
</feature>
<dbReference type="SUPFAM" id="SSF56954">
    <property type="entry name" value="Outer membrane efflux proteins (OEP)"/>
    <property type="match status" value="1"/>
</dbReference>
<keyword evidence="11" id="KW-1185">Reference proteome</keyword>
<organism evidence="10 11">
    <name type="scientific">Desulfonatronospira thiodismutans ASO3-1</name>
    <dbReference type="NCBI Taxonomy" id="555779"/>
    <lineage>
        <taxon>Bacteria</taxon>
        <taxon>Pseudomonadati</taxon>
        <taxon>Thermodesulfobacteriota</taxon>
        <taxon>Desulfovibrionia</taxon>
        <taxon>Desulfovibrionales</taxon>
        <taxon>Desulfonatronovibrionaceae</taxon>
        <taxon>Desulfonatronospira</taxon>
    </lineage>
</organism>
<keyword evidence="6" id="KW-0472">Membrane</keyword>
<dbReference type="GO" id="GO:0015288">
    <property type="term" value="F:porin activity"/>
    <property type="evidence" value="ECO:0007669"/>
    <property type="project" value="TreeGrafter"/>
</dbReference>
<feature type="region of interest" description="Disordered" evidence="9">
    <location>
        <begin position="50"/>
        <end position="92"/>
    </location>
</feature>
<dbReference type="GO" id="GO:1990281">
    <property type="term" value="C:efflux pump complex"/>
    <property type="evidence" value="ECO:0007669"/>
    <property type="project" value="TreeGrafter"/>
</dbReference>
<dbReference type="AlphaFoldDB" id="D6SRZ2"/>
<evidence type="ECO:0000256" key="6">
    <source>
        <dbReference type="ARBA" id="ARBA00023136"/>
    </source>
</evidence>
<comment type="subcellular location">
    <subcellularLocation>
        <location evidence="1">Cell outer membrane</location>
    </subcellularLocation>
</comment>
<reference evidence="10" key="1">
    <citation type="submission" date="2010-05" db="EMBL/GenBank/DDBJ databases">
        <title>The draft genome of Desulfonatronospira thiodismutans ASO3-1.</title>
        <authorList>
            <consortium name="US DOE Joint Genome Institute (JGI-PGF)"/>
            <person name="Lucas S."/>
            <person name="Copeland A."/>
            <person name="Lapidus A."/>
            <person name="Cheng J.-F."/>
            <person name="Bruce D."/>
            <person name="Goodwin L."/>
            <person name="Pitluck S."/>
            <person name="Chertkov O."/>
            <person name="Brettin T."/>
            <person name="Detter J.C."/>
            <person name="Han C."/>
            <person name="Land M.L."/>
            <person name="Hauser L."/>
            <person name="Kyrpides N."/>
            <person name="Mikhailova N."/>
            <person name="Muyzer G."/>
            <person name="Woyke T."/>
        </authorList>
    </citation>
    <scope>NUCLEOTIDE SEQUENCE [LARGE SCALE GENOMIC DNA]</scope>
    <source>
        <strain evidence="10">ASO3-1</strain>
    </source>
</reference>
<dbReference type="Gene3D" id="1.20.1600.10">
    <property type="entry name" value="Outer membrane efflux proteins (OEP)"/>
    <property type="match status" value="1"/>
</dbReference>
<evidence type="ECO:0000313" key="10">
    <source>
        <dbReference type="EMBL" id="EFI33458.1"/>
    </source>
</evidence>
<evidence type="ECO:0000313" key="11">
    <source>
        <dbReference type="Proteomes" id="UP000005496"/>
    </source>
</evidence>
<protein>
    <submittedName>
        <fullName evidence="10">Outer membrane efflux protein</fullName>
    </submittedName>
</protein>
<gene>
    <name evidence="10" type="ORF">Dthio_PD0792</name>
</gene>
<dbReference type="PANTHER" id="PTHR30026:SF20">
    <property type="entry name" value="OUTER MEMBRANE PROTEIN TOLC"/>
    <property type="match status" value="1"/>
</dbReference>